<dbReference type="AlphaFoldDB" id="A0AAD4DRU0"/>
<dbReference type="PANTHER" id="PTHR37784">
    <property type="entry name" value="PROTEIN MSN1"/>
    <property type="match status" value="1"/>
</dbReference>
<name>A0AAD4DRU0_9AGAM</name>
<gene>
    <name evidence="3" type="ORF">F5891DRAFT_1197240</name>
</gene>
<evidence type="ECO:0000313" key="3">
    <source>
        <dbReference type="EMBL" id="KAG1891875.1"/>
    </source>
</evidence>
<protein>
    <recommendedName>
        <fullName evidence="5">Transcription activator GCR1-like domain-containing protein</fullName>
    </recommendedName>
</protein>
<dbReference type="EMBL" id="JABBWK010000118">
    <property type="protein sequence ID" value="KAG1891875.1"/>
    <property type="molecule type" value="Genomic_DNA"/>
</dbReference>
<dbReference type="GO" id="GO:0060963">
    <property type="term" value="P:positive regulation of ribosomal protein gene transcription by RNA polymerase II"/>
    <property type="evidence" value="ECO:0007669"/>
    <property type="project" value="TreeGrafter"/>
</dbReference>
<accession>A0AAD4DRU0</accession>
<dbReference type="Pfam" id="PF12550">
    <property type="entry name" value="GCR1_C"/>
    <property type="match status" value="1"/>
</dbReference>
<dbReference type="Proteomes" id="UP001195769">
    <property type="component" value="Unassembled WGS sequence"/>
</dbReference>
<dbReference type="GO" id="GO:0000981">
    <property type="term" value="F:DNA-binding transcription factor activity, RNA polymerase II-specific"/>
    <property type="evidence" value="ECO:0007669"/>
    <property type="project" value="TreeGrafter"/>
</dbReference>
<dbReference type="PANTHER" id="PTHR37784:SF2">
    <property type="entry name" value="HIGH-OSMOLARITY-INDUCED TRANSCRIPTION PROTEIN 1"/>
    <property type="match status" value="1"/>
</dbReference>
<dbReference type="InterPro" id="IPR022210">
    <property type="entry name" value="TF_GCR1-like"/>
</dbReference>
<dbReference type="GO" id="GO:0000978">
    <property type="term" value="F:RNA polymerase II cis-regulatory region sequence-specific DNA binding"/>
    <property type="evidence" value="ECO:0007669"/>
    <property type="project" value="TreeGrafter"/>
</dbReference>
<dbReference type="InterPro" id="IPR031872">
    <property type="entry name" value="NDC10_II"/>
</dbReference>
<organism evidence="3 4">
    <name type="scientific">Suillus fuscotomentosus</name>
    <dbReference type="NCBI Taxonomy" id="1912939"/>
    <lineage>
        <taxon>Eukaryota</taxon>
        <taxon>Fungi</taxon>
        <taxon>Dikarya</taxon>
        <taxon>Basidiomycota</taxon>
        <taxon>Agaricomycotina</taxon>
        <taxon>Agaricomycetes</taxon>
        <taxon>Agaricomycetidae</taxon>
        <taxon>Boletales</taxon>
        <taxon>Suillineae</taxon>
        <taxon>Suillaceae</taxon>
        <taxon>Suillus</taxon>
    </lineage>
</organism>
<reference evidence="3" key="1">
    <citation type="journal article" date="2020" name="New Phytol.">
        <title>Comparative genomics reveals dynamic genome evolution in host specialist ectomycorrhizal fungi.</title>
        <authorList>
            <person name="Lofgren L.A."/>
            <person name="Nguyen N.H."/>
            <person name="Vilgalys R."/>
            <person name="Ruytinx J."/>
            <person name="Liao H.L."/>
            <person name="Branco S."/>
            <person name="Kuo A."/>
            <person name="LaButti K."/>
            <person name="Lipzen A."/>
            <person name="Andreopoulos W."/>
            <person name="Pangilinan J."/>
            <person name="Riley R."/>
            <person name="Hundley H."/>
            <person name="Na H."/>
            <person name="Barry K."/>
            <person name="Grigoriev I.V."/>
            <person name="Stajich J.E."/>
            <person name="Kennedy P.G."/>
        </authorList>
    </citation>
    <scope>NUCLEOTIDE SEQUENCE</scope>
    <source>
        <strain evidence="3">FC203</strain>
    </source>
</reference>
<feature type="domain" description="Transcription activator GCR1-like" evidence="1">
    <location>
        <begin position="844"/>
        <end position="912"/>
    </location>
</feature>
<dbReference type="InterPro" id="IPR038279">
    <property type="entry name" value="Ndc10_dom2_sf"/>
</dbReference>
<evidence type="ECO:0000313" key="4">
    <source>
        <dbReference type="Proteomes" id="UP001195769"/>
    </source>
</evidence>
<dbReference type="Gene3D" id="1.10.443.20">
    <property type="entry name" value="Centromere DNA-binding protein complex CBF3 subunit, domain 2"/>
    <property type="match status" value="1"/>
</dbReference>
<evidence type="ECO:0008006" key="5">
    <source>
        <dbReference type="Google" id="ProtNLM"/>
    </source>
</evidence>
<sequence length="953" mass="107238">MFDAFIPNASVVSTIFCSFQSVLFYLSTFHSIRVTCGPKCLLSFNPCYILHSFGSVLGRKGIAYYALSLKCTDTMDFQLSPSTVGQSQGSCSLHLPYSSFLKFCPWHPNALHFNIFSLSVHGLSPCTVARLTFCPLLCYFAARPTLKRLPMSSTHGIHRASSPPCLPPPSPKRLRMEPFNTLAVSPRMERSLSMLERESHELWLRIGEKELEGKGTAKSYPRQVQNYQVWFDADQARTAAASMFLHHETTREKYKRGSKDLIQGSSLGKSHVAQVINALEKYRLNHSHSYPREHETHVSLRRDPRIRAFESASRHHEPKRVEKSQTVKAAGTSSDTYTKAKLIRCSLWCLTDFSGPQYVFVGIRDPTVPLDQNNEIQVLAALADNAKHNQTGRVDEHGAIRHVHAELCPVGALAFLFFAHFHILNCAPPDFAPDFANKNYGEYGCREWYEYHVFYTGSPTKEMTYENHRDRITTMHMKNNVDITKKTHAGRHYAAQTARAHGASVNGTKALSGWSDNGSFNPVYDRAFPLDALLGAGMFNARRPEDYTLPRNSIVPPLALMEEIFPFVERAQQDLKDRSQRSPLAMDIALRQFLSVLLWFRLVLLQDAALLYTKHPEIQMFRFKPFNTQCFRDYAHEAIQAVAQAEEQARMAFHNLPQHLVCSLKGLVTNMTLDQQAQHAENEALRAEVRQHMETQSALLAELTAGSSHGRRRRSHKAAVQTAATAIPAPTHQITGPPSLPSLCLQTVPSFPHTTMPNFTINISGAPTTNMSTSTLVPTVSRPNLALPSFGADQPSAVDTSPSDPQSEKWAALLAKYGRAKLDAHEWEWKNGDWLPRYRYQPVDAITDIWTEYVDGLNGHLSTRELKDRWGAKWRRNEGGLKTEAARHSKVVSLVEQLSAKPNWNVSLALRFLVEKYENTSAFMGKVRAFCDYLQKDRGAGFQAVLAAALHYP</sequence>
<keyword evidence="4" id="KW-1185">Reference proteome</keyword>
<dbReference type="Pfam" id="PF16787">
    <property type="entry name" value="NDC10_II"/>
    <property type="match status" value="1"/>
</dbReference>
<evidence type="ECO:0000259" key="2">
    <source>
        <dbReference type="Pfam" id="PF16787"/>
    </source>
</evidence>
<proteinExistence type="predicted"/>
<feature type="domain" description="Ndc10" evidence="2">
    <location>
        <begin position="375"/>
        <end position="631"/>
    </location>
</feature>
<dbReference type="RefSeq" id="XP_041218351.1">
    <property type="nucleotide sequence ID" value="XM_041368447.1"/>
</dbReference>
<comment type="caution">
    <text evidence="3">The sequence shown here is derived from an EMBL/GenBank/DDBJ whole genome shotgun (WGS) entry which is preliminary data.</text>
</comment>
<evidence type="ECO:0000259" key="1">
    <source>
        <dbReference type="Pfam" id="PF12550"/>
    </source>
</evidence>
<dbReference type="GeneID" id="64662745"/>
<dbReference type="InterPro" id="IPR052146">
    <property type="entry name" value="HOT1"/>
</dbReference>